<dbReference type="GO" id="GO:0003747">
    <property type="term" value="F:translation release factor activity"/>
    <property type="evidence" value="ECO:0007669"/>
    <property type="project" value="InterPro"/>
</dbReference>
<dbReference type="EMBL" id="BGPR01223420">
    <property type="protein sequence ID" value="GBN67268.1"/>
    <property type="molecule type" value="Genomic_DNA"/>
</dbReference>
<reference evidence="2 3" key="1">
    <citation type="journal article" date="2019" name="Sci. Rep.">
        <title>Orb-weaving spider Araneus ventricosus genome elucidates the spidroin gene catalogue.</title>
        <authorList>
            <person name="Kono N."/>
            <person name="Nakamura H."/>
            <person name="Ohtoshi R."/>
            <person name="Moran D.A.P."/>
            <person name="Shinohara A."/>
            <person name="Yoshida Y."/>
            <person name="Fujiwara M."/>
            <person name="Mori M."/>
            <person name="Tomita M."/>
            <person name="Arakawa K."/>
        </authorList>
    </citation>
    <scope>NUCLEOTIDE SEQUENCE [LARGE SCALE GENOMIC DNA]</scope>
</reference>
<dbReference type="SUPFAM" id="SSF55315">
    <property type="entry name" value="L30e-like"/>
    <property type="match status" value="1"/>
</dbReference>
<organism evidence="2 3">
    <name type="scientific">Araneus ventricosus</name>
    <name type="common">Orbweaver spider</name>
    <name type="synonym">Epeira ventricosa</name>
    <dbReference type="NCBI Taxonomy" id="182803"/>
    <lineage>
        <taxon>Eukaryota</taxon>
        <taxon>Metazoa</taxon>
        <taxon>Ecdysozoa</taxon>
        <taxon>Arthropoda</taxon>
        <taxon>Chelicerata</taxon>
        <taxon>Arachnida</taxon>
        <taxon>Araneae</taxon>
        <taxon>Araneomorphae</taxon>
        <taxon>Entelegynae</taxon>
        <taxon>Araneoidea</taxon>
        <taxon>Araneidae</taxon>
        <taxon>Araneus</taxon>
    </lineage>
</organism>
<keyword evidence="3" id="KW-1185">Reference proteome</keyword>
<dbReference type="Gene3D" id="3.30.1330.30">
    <property type="match status" value="1"/>
</dbReference>
<gene>
    <name evidence="2" type="primary">eRF1_1</name>
    <name evidence="2" type="ORF">AVEN_175678_1</name>
</gene>
<feature type="non-terminal residue" evidence="2">
    <location>
        <position position="1"/>
    </location>
</feature>
<dbReference type="InterPro" id="IPR005142">
    <property type="entry name" value="eRF1_3"/>
</dbReference>
<name>A0A4Y2QVA1_ARAVE</name>
<proteinExistence type="predicted"/>
<evidence type="ECO:0000259" key="1">
    <source>
        <dbReference type="Pfam" id="PF03465"/>
    </source>
</evidence>
<evidence type="ECO:0000313" key="3">
    <source>
        <dbReference type="Proteomes" id="UP000499080"/>
    </source>
</evidence>
<evidence type="ECO:0000313" key="2">
    <source>
        <dbReference type="EMBL" id="GBN67268.1"/>
    </source>
</evidence>
<dbReference type="Pfam" id="PF03465">
    <property type="entry name" value="eRF1_3"/>
    <property type="match status" value="1"/>
</dbReference>
<sequence length="49" mass="5287">TGVELELVDSVPLLEWLANNYKSFGATLEIITDRSQEGSQFVKGFGGIG</sequence>
<feature type="domain" description="eRF1" evidence="1">
    <location>
        <begin position="4"/>
        <end position="49"/>
    </location>
</feature>
<dbReference type="InterPro" id="IPR004403">
    <property type="entry name" value="Peptide_chain-rel_eRF1/aRF1"/>
</dbReference>
<protein>
    <submittedName>
        <fullName evidence="2">Eukaryotic peptide chain release factor subunit 1</fullName>
    </submittedName>
</protein>
<comment type="caution">
    <text evidence="2">The sequence shown here is derived from an EMBL/GenBank/DDBJ whole genome shotgun (WGS) entry which is preliminary data.</text>
</comment>
<accession>A0A4Y2QVA1</accession>
<dbReference type="AlphaFoldDB" id="A0A4Y2QVA1"/>
<dbReference type="OrthoDB" id="10254527at2759"/>
<feature type="non-terminal residue" evidence="2">
    <location>
        <position position="49"/>
    </location>
</feature>
<dbReference type="PANTHER" id="PTHR10113">
    <property type="entry name" value="PEPTIDE CHAIN RELEASE FACTOR SUBUNIT 1"/>
    <property type="match status" value="1"/>
</dbReference>
<dbReference type="InterPro" id="IPR029064">
    <property type="entry name" value="Ribosomal_eL30-like_sf"/>
</dbReference>
<dbReference type="Proteomes" id="UP000499080">
    <property type="component" value="Unassembled WGS sequence"/>
</dbReference>